<dbReference type="PANTHER" id="PTHR43420:SF47">
    <property type="entry name" value="N-ACETYLTRANSFERASE DOMAIN-CONTAINING PROTEIN"/>
    <property type="match status" value="1"/>
</dbReference>
<dbReference type="KEGG" id="naci:NUH88_03400"/>
<organism evidence="5 6">
    <name type="scientific">Nisaea acidiphila</name>
    <dbReference type="NCBI Taxonomy" id="1862145"/>
    <lineage>
        <taxon>Bacteria</taxon>
        <taxon>Pseudomonadati</taxon>
        <taxon>Pseudomonadota</taxon>
        <taxon>Alphaproteobacteria</taxon>
        <taxon>Rhodospirillales</taxon>
        <taxon>Thalassobaculaceae</taxon>
        <taxon>Nisaea</taxon>
    </lineage>
</organism>
<dbReference type="PIRSF" id="PIRSF028520">
    <property type="entry name" value="UCP028520"/>
    <property type="match status" value="1"/>
</dbReference>
<dbReference type="GO" id="GO:0016747">
    <property type="term" value="F:acyltransferase activity, transferring groups other than amino-acyl groups"/>
    <property type="evidence" value="ECO:0007669"/>
    <property type="project" value="InterPro"/>
</dbReference>
<feature type="domain" description="N-acetyltransferase" evidence="4">
    <location>
        <begin position="12"/>
        <end position="160"/>
    </location>
</feature>
<dbReference type="Proteomes" id="UP001060336">
    <property type="component" value="Chromosome"/>
</dbReference>
<keyword evidence="2 5" id="KW-0012">Acyltransferase</keyword>
<dbReference type="InterPro" id="IPR050680">
    <property type="entry name" value="YpeA/RimI_acetyltransf"/>
</dbReference>
<gene>
    <name evidence="5" type="ORF">NUH88_03400</name>
</gene>
<dbReference type="EC" id="2.3.1.-" evidence="5"/>
<dbReference type="EMBL" id="CP102480">
    <property type="protein sequence ID" value="UUX50750.1"/>
    <property type="molecule type" value="Genomic_DNA"/>
</dbReference>
<dbReference type="AlphaFoldDB" id="A0A9J7AUG1"/>
<proteinExistence type="predicted"/>
<dbReference type="RefSeq" id="WP_257769975.1">
    <property type="nucleotide sequence ID" value="NZ_CP102480.1"/>
</dbReference>
<dbReference type="CDD" id="cd04301">
    <property type="entry name" value="NAT_SF"/>
    <property type="match status" value="1"/>
</dbReference>
<accession>A0A9J7AUG1</accession>
<dbReference type="InterPro" id="IPR016181">
    <property type="entry name" value="Acyl_CoA_acyltransferase"/>
</dbReference>
<dbReference type="PANTHER" id="PTHR43420">
    <property type="entry name" value="ACETYLTRANSFERASE"/>
    <property type="match status" value="1"/>
</dbReference>
<protein>
    <submittedName>
        <fullName evidence="5">GNAT family N-acetyltransferase</fullName>
        <ecNumber evidence="5">2.3.1.-</ecNumber>
    </submittedName>
</protein>
<dbReference type="InterPro" id="IPR016890">
    <property type="entry name" value="UCP028520"/>
</dbReference>
<evidence type="ECO:0000313" key="6">
    <source>
        <dbReference type="Proteomes" id="UP001060336"/>
    </source>
</evidence>
<dbReference type="Pfam" id="PF00583">
    <property type="entry name" value="Acetyltransf_1"/>
    <property type="match status" value="1"/>
</dbReference>
<dbReference type="Gene3D" id="3.40.630.30">
    <property type="match status" value="1"/>
</dbReference>
<evidence type="ECO:0000259" key="4">
    <source>
        <dbReference type="PROSITE" id="PS51186"/>
    </source>
</evidence>
<keyword evidence="6" id="KW-1185">Reference proteome</keyword>
<reference evidence="5" key="1">
    <citation type="submission" date="2022-08" db="EMBL/GenBank/DDBJ databases">
        <title>Nisaea acidiphila sp. nov., isolated from a marine algal debris and emended description of the genus Nisaea Urios et al. 2008.</title>
        <authorList>
            <person name="Kwon K."/>
        </authorList>
    </citation>
    <scope>NUCLEOTIDE SEQUENCE</scope>
    <source>
        <strain evidence="5">MEBiC11861</strain>
    </source>
</reference>
<sequence>MRVEDALREDMGAVRLLNEAEVPHVNSIDTDGFSWFLETADYFRLVRDGKLVAGFLIGFLPGRPYDSLNYRWFESKFPSFLYIDRIVVSPAVRGRGVGRLLYDDFAEFATGRADRLTCEVNLRPANETSMRFHLKYGFEEVGRQETEGGTKEVSLLAKATGDAQNSA</sequence>
<name>A0A9J7AUG1_9PROT</name>
<dbReference type="PROSITE" id="PS51186">
    <property type="entry name" value="GNAT"/>
    <property type="match status" value="1"/>
</dbReference>
<feature type="region of interest" description="Disordered" evidence="3">
    <location>
        <begin position="143"/>
        <end position="167"/>
    </location>
</feature>
<dbReference type="SUPFAM" id="SSF55729">
    <property type="entry name" value="Acyl-CoA N-acyltransferases (Nat)"/>
    <property type="match status" value="1"/>
</dbReference>
<keyword evidence="1 5" id="KW-0808">Transferase</keyword>
<evidence type="ECO:0000256" key="2">
    <source>
        <dbReference type="ARBA" id="ARBA00023315"/>
    </source>
</evidence>
<evidence type="ECO:0000313" key="5">
    <source>
        <dbReference type="EMBL" id="UUX50750.1"/>
    </source>
</evidence>
<evidence type="ECO:0000256" key="1">
    <source>
        <dbReference type="ARBA" id="ARBA00022679"/>
    </source>
</evidence>
<dbReference type="InterPro" id="IPR000182">
    <property type="entry name" value="GNAT_dom"/>
</dbReference>
<evidence type="ECO:0000256" key="3">
    <source>
        <dbReference type="SAM" id="MobiDB-lite"/>
    </source>
</evidence>